<evidence type="ECO:0000256" key="1">
    <source>
        <dbReference type="SAM" id="MobiDB-lite"/>
    </source>
</evidence>
<proteinExistence type="predicted"/>
<name>A0A8F7R7K5_SALER</name>
<gene>
    <name evidence="2" type="ORF">KX325_01290</name>
</gene>
<protein>
    <submittedName>
        <fullName evidence="2">RHS repeat protein</fullName>
    </submittedName>
</protein>
<dbReference type="InterPro" id="IPR050708">
    <property type="entry name" value="T6SS_VgrG/RHS"/>
</dbReference>
<dbReference type="EMBL" id="CP079713">
    <property type="protein sequence ID" value="QXW49609.1"/>
    <property type="molecule type" value="Genomic_DNA"/>
</dbReference>
<dbReference type="PANTHER" id="PTHR32305:SF15">
    <property type="entry name" value="PROTEIN RHSA-RELATED"/>
    <property type="match status" value="1"/>
</dbReference>
<dbReference type="AlphaFoldDB" id="A0A8F7R7K5"/>
<dbReference type="PANTHER" id="PTHR32305">
    <property type="match status" value="1"/>
</dbReference>
<accession>A0A8F7R7K5</accession>
<dbReference type="NCBIfam" id="TIGR03696">
    <property type="entry name" value="Rhs_assc_core"/>
    <property type="match status" value="1"/>
</dbReference>
<feature type="region of interest" description="Disordered" evidence="1">
    <location>
        <begin position="685"/>
        <end position="704"/>
    </location>
</feature>
<dbReference type="Gene3D" id="2.180.10.10">
    <property type="entry name" value="RHS repeat-associated core"/>
    <property type="match status" value="1"/>
</dbReference>
<dbReference type="InterPro" id="IPR022385">
    <property type="entry name" value="Rhs_assc_core"/>
</dbReference>
<evidence type="ECO:0000313" key="2">
    <source>
        <dbReference type="EMBL" id="QXW49609.1"/>
    </source>
</evidence>
<sequence>MCTVTVASGTPVISVNDNRGFIVRILNWNREKASVPRRLLVDHSYHADDSPVEEKRDPRLFSAWLKDRSVVANLRNMSSLAGQVIKRESTDSGWLVTLFDAAARLVWFTDGRGATQEQTYDELGRQVQTREQQKDGEKRVSRITEYGDKGLEGDNLKGLPVRQYDDSGLQIIHSVALSGATLQISQQFLASDDIAPNWPADDTNRKRLLDSEIYVTSLQADAFANTLTRTDAMGHQQSWRYDISGKVTSQAIKLDGETKQTLLEHISWSAASQVLEEKTSNGITTTYGYEPETQWLSTLAAQRSDNTVLQSLAYRYDNTGNVTSITDNQIATRYYRNQVTDGLKEFSYDALYQLLEATGRENAGNNIMPYSSLPAALTPVPTDNGQYVNYTRTWSWDDSGNLQSQAHTGAGNYTRTMKTETTSNRSVQMNDGGAQASDEINQWFDSNGNLKQLQISASSSSHNMIWDGNNNLQTVVLLCRSATDMTQNDREIYQYSGNRRVRKQTRTLTNASQQLWTVDEVRYLPGLELRQSWQESVEGNNVISIKTSQELHALTGQIGRAGIRILHWESGKPGGIDNNQLRWSLCDNIGSASLELDADGQQMSREEYYPFGGTAVWAARNELEASYKVIRYSGKERDGTGLYYYGYRYYAPWLCRWTAADPGREIDGLNLYRMVRNNPLTLSDSEGLAPTASGGAEKPKLSDKQSQKVDAVYKKMGTGRLWCAKKPQFSCLYAPNSAARVRQISSDNIRALKRRLGKASPEEKAFFERFMRLEFQMIHHTNAHITNPKTLEATFLSRDELINRRMVFDTTHTTDADVVQLANTGFAFFALSVKGIKLQKSNSRFGKNVHVVSMDTAKQKSPYMAEAHMVINNTLKFKERKLSERLVTLLGGDDIARRDARVFSHQVVADDAKDTLFHIDDIHMGLALSILWSIKSAPISERSRQILLGVKGEAQFEQLITTLFRPQILVPVELTV</sequence>
<organism evidence="2">
    <name type="scientific">Salmonella enterica subsp. arizonae</name>
    <dbReference type="NCBI Taxonomy" id="59203"/>
    <lineage>
        <taxon>Bacteria</taxon>
        <taxon>Pseudomonadati</taxon>
        <taxon>Pseudomonadota</taxon>
        <taxon>Gammaproteobacteria</taxon>
        <taxon>Enterobacterales</taxon>
        <taxon>Enterobacteriaceae</taxon>
        <taxon>Salmonella</taxon>
    </lineage>
</organism>
<reference evidence="2" key="1">
    <citation type="submission" date="2021-07" db="EMBL/GenBank/DDBJ databases">
        <title>Whole-Genome Sequences of non-enterica strains of Salmonella enterica isolated from poultry houses.</title>
        <authorList>
            <person name="Lamas A."/>
            <person name="Regal P."/>
            <person name="Miranda J.M."/>
            <person name="Vazquez B."/>
            <person name="Cepeda A."/>
            <person name="Franco C.M."/>
        </authorList>
    </citation>
    <scope>NUCLEOTIDE SEQUENCE</scope>
    <source>
        <strain evidence="2">LHICA_AZ23</strain>
    </source>
</reference>